<reference evidence="2" key="2">
    <citation type="submission" date="2020-09" db="EMBL/GenBank/DDBJ databases">
        <authorList>
            <person name="Wu Z."/>
        </authorList>
    </citation>
    <scope>NUCLEOTIDE SEQUENCE</scope>
    <source>
        <strain evidence="2">SC17</strain>
    </source>
</reference>
<evidence type="ECO:0000313" key="3">
    <source>
        <dbReference type="Proteomes" id="UP000602057"/>
    </source>
</evidence>
<name>A0A8J6UJ49_9FLAO</name>
<dbReference type="Proteomes" id="UP000602057">
    <property type="component" value="Unassembled WGS sequence"/>
</dbReference>
<accession>A0A8J6UJ49</accession>
<dbReference type="EMBL" id="JACVXC010000008">
    <property type="protein sequence ID" value="MBD0836939.1"/>
    <property type="molecule type" value="Genomic_DNA"/>
</dbReference>
<gene>
    <name evidence="2" type="ORF">ICJ84_15995</name>
</gene>
<comment type="caution">
    <text evidence="2">The sequence shown here is derived from an EMBL/GenBank/DDBJ whole genome shotgun (WGS) entry which is preliminary data.</text>
</comment>
<protein>
    <submittedName>
        <fullName evidence="2">DUF3472 domain-containing protein</fullName>
    </submittedName>
</protein>
<dbReference type="Pfam" id="PF16871">
    <property type="entry name" value="DUF5077"/>
    <property type="match status" value="1"/>
</dbReference>
<evidence type="ECO:0000259" key="1">
    <source>
        <dbReference type="Pfam" id="PF16871"/>
    </source>
</evidence>
<dbReference type="RefSeq" id="WP_188217430.1">
    <property type="nucleotide sequence ID" value="NZ_BAABGH010000009.1"/>
</dbReference>
<dbReference type="InterPro" id="IPR021862">
    <property type="entry name" value="DUF3472"/>
</dbReference>
<sequence>MNLSQTKYLRTTLFGVVLASSLFGCRSNNKGEFASVSDAIQESENKIVIPTKGNSWVVNQLHKNEEVIGDEGIHNWTDLSSKIRTYFKTTVSGKLHVAIRVRSIDGPSLIKVTLGEVSKEVKIGNNEYETIEIGDFNINEGYNFIELQGLSKTGENIAGVKDIIINGEPTNSKVYFINEDFYFGRRGPSVHLRYKTPENKDVLWYYNEINVPVGEDVLGSYYMANGFKHGYFGIQVNSENERRVLFSVWSPFKTQDPKEIPDEYKIVLLGKGQGVTTGEFGNEGSGGQSYKVFNWKAGLTYKFLLKGEPTDNNQTIYTAYFFTPEDNTWNLIASFKRPETSTYLKNFYSFLENFRTDTGYITRKANYQNQWVYTTEGYWEELTEATFTADATAKKESRMDYAGGVEGNVYFMKNCGFFNNTTEIGSVFTREANGTAPDIDFSKLETPKL</sequence>
<proteinExistence type="predicted"/>
<organism evidence="2 3">
    <name type="scientific">Aestuariibaculum suncheonense</name>
    <dbReference type="NCBI Taxonomy" id="1028745"/>
    <lineage>
        <taxon>Bacteria</taxon>
        <taxon>Pseudomonadati</taxon>
        <taxon>Bacteroidota</taxon>
        <taxon>Flavobacteriia</taxon>
        <taxon>Flavobacteriales</taxon>
        <taxon>Flavobacteriaceae</taxon>
    </lineage>
</organism>
<reference evidence="2" key="1">
    <citation type="journal article" date="2013" name="Int. J. Syst. Evol. Microbiol.">
        <title>Aestuariibaculum suncheonense gen. nov., sp. nov., a marine bacterium of the family Flavobacteriaceae isolated from a tidal flat and emended descriptions of the genera Gaetbulibacter and Tamlana.</title>
        <authorList>
            <person name="Jeong S.H."/>
            <person name="Park M.S."/>
            <person name="Jin H.M."/>
            <person name="Lee K."/>
            <person name="Park W."/>
            <person name="Jeon C.O."/>
        </authorList>
    </citation>
    <scope>NUCLEOTIDE SEQUENCE</scope>
    <source>
        <strain evidence="2">SC17</strain>
    </source>
</reference>
<dbReference type="PROSITE" id="PS51257">
    <property type="entry name" value="PROKAR_LIPOPROTEIN"/>
    <property type="match status" value="1"/>
</dbReference>
<evidence type="ECO:0000313" key="2">
    <source>
        <dbReference type="EMBL" id="MBD0836939.1"/>
    </source>
</evidence>
<dbReference type="Pfam" id="PF11958">
    <property type="entry name" value="DUF3472"/>
    <property type="match status" value="1"/>
</dbReference>
<keyword evidence="3" id="KW-1185">Reference proteome</keyword>
<dbReference type="InterPro" id="IPR031712">
    <property type="entry name" value="DUF5077"/>
</dbReference>
<feature type="domain" description="DUF5077" evidence="1">
    <location>
        <begin position="49"/>
        <end position="169"/>
    </location>
</feature>
<dbReference type="AlphaFoldDB" id="A0A8J6UJ49"/>